<gene>
    <name evidence="1" type="ORF">A2822_01275</name>
</gene>
<dbReference type="Gene3D" id="1.10.10.10">
    <property type="entry name" value="Winged helix-like DNA-binding domain superfamily/Winged helix DNA-binding domain"/>
    <property type="match status" value="1"/>
</dbReference>
<accession>A0A1G2HS67</accession>
<protein>
    <recommendedName>
        <fullName evidence="3">Helix-turn-helix type 11 domain-containing protein</fullName>
    </recommendedName>
</protein>
<dbReference type="AlphaFoldDB" id="A0A1G2HS67"/>
<sequence length="79" mass="9188">MKRSSYVIKKLILHKVKEKPASYAELERKVNTGYRTVKSNCEELKDYNFIEIEKVIDPANGRPSHVVKITEKGLKQLKK</sequence>
<evidence type="ECO:0008006" key="3">
    <source>
        <dbReference type="Google" id="ProtNLM"/>
    </source>
</evidence>
<dbReference type="SUPFAM" id="SSF46785">
    <property type="entry name" value="Winged helix' DNA-binding domain"/>
    <property type="match status" value="1"/>
</dbReference>
<reference evidence="1 2" key="1">
    <citation type="journal article" date="2016" name="Nat. Commun.">
        <title>Thousands of microbial genomes shed light on interconnected biogeochemical processes in an aquifer system.</title>
        <authorList>
            <person name="Anantharaman K."/>
            <person name="Brown C.T."/>
            <person name="Hug L.A."/>
            <person name="Sharon I."/>
            <person name="Castelle C.J."/>
            <person name="Probst A.J."/>
            <person name="Thomas B.C."/>
            <person name="Singh A."/>
            <person name="Wilkins M.J."/>
            <person name="Karaoz U."/>
            <person name="Brodie E.L."/>
            <person name="Williams K.H."/>
            <person name="Hubbard S.S."/>
            <person name="Banfield J.F."/>
        </authorList>
    </citation>
    <scope>NUCLEOTIDE SEQUENCE [LARGE SCALE GENOMIC DNA]</scope>
</reference>
<organism evidence="1 2">
    <name type="scientific">Candidatus Staskawiczbacteria bacterium RIFCSPHIGHO2_01_FULL_41_41</name>
    <dbReference type="NCBI Taxonomy" id="1802203"/>
    <lineage>
        <taxon>Bacteria</taxon>
        <taxon>Candidatus Staskawicziibacteriota</taxon>
    </lineage>
</organism>
<evidence type="ECO:0000313" key="2">
    <source>
        <dbReference type="Proteomes" id="UP000178774"/>
    </source>
</evidence>
<dbReference type="InterPro" id="IPR036390">
    <property type="entry name" value="WH_DNA-bd_sf"/>
</dbReference>
<dbReference type="EMBL" id="MHOP01000029">
    <property type="protein sequence ID" value="OGZ65071.1"/>
    <property type="molecule type" value="Genomic_DNA"/>
</dbReference>
<dbReference type="InterPro" id="IPR036388">
    <property type="entry name" value="WH-like_DNA-bd_sf"/>
</dbReference>
<proteinExistence type="predicted"/>
<evidence type="ECO:0000313" key="1">
    <source>
        <dbReference type="EMBL" id="OGZ65071.1"/>
    </source>
</evidence>
<name>A0A1G2HS67_9BACT</name>
<dbReference type="Proteomes" id="UP000178774">
    <property type="component" value="Unassembled WGS sequence"/>
</dbReference>
<comment type="caution">
    <text evidence="1">The sequence shown here is derived from an EMBL/GenBank/DDBJ whole genome shotgun (WGS) entry which is preliminary data.</text>
</comment>